<keyword evidence="6 23" id="KW-0812">Transmembrane</keyword>
<dbReference type="GO" id="GO:0005537">
    <property type="term" value="F:D-mannose binding"/>
    <property type="evidence" value="ECO:0007669"/>
    <property type="project" value="UniProtKB-KW"/>
</dbReference>
<evidence type="ECO:0000313" key="26">
    <source>
        <dbReference type="EMBL" id="MBZ3881750.1"/>
    </source>
</evidence>
<evidence type="ECO:0000256" key="11">
    <source>
        <dbReference type="ARBA" id="ARBA00023035"/>
    </source>
</evidence>
<dbReference type="InterPro" id="IPR036179">
    <property type="entry name" value="Ig-like_dom_sf"/>
</dbReference>
<keyword evidence="16" id="KW-0966">Cell projection</keyword>
<dbReference type="Pfam" id="PF13927">
    <property type="entry name" value="Ig_3"/>
    <property type="match status" value="2"/>
</dbReference>
<feature type="domain" description="Ig-like" evidence="25">
    <location>
        <begin position="36"/>
        <end position="119"/>
    </location>
</feature>
<dbReference type="EMBL" id="JAATJV010378407">
    <property type="protein sequence ID" value="MBZ3881750.1"/>
    <property type="molecule type" value="Genomic_DNA"/>
</dbReference>
<keyword evidence="17" id="KW-0393">Immunoglobulin domain</keyword>
<dbReference type="GO" id="GO:0005789">
    <property type="term" value="C:endoplasmic reticulum membrane"/>
    <property type="evidence" value="ECO:0007669"/>
    <property type="project" value="UniProtKB-SubCell"/>
</dbReference>
<evidence type="ECO:0000256" key="12">
    <source>
        <dbReference type="ARBA" id="ARBA00023136"/>
    </source>
</evidence>
<evidence type="ECO:0000256" key="10">
    <source>
        <dbReference type="ARBA" id="ARBA00022989"/>
    </source>
</evidence>
<dbReference type="PANTHER" id="PTHR10075">
    <property type="entry name" value="BASIGIN RELATED"/>
    <property type="match status" value="1"/>
</dbReference>
<dbReference type="FunFam" id="2.60.40.10:FF:000291">
    <property type="entry name" value="Neuroplastin b"/>
    <property type="match status" value="1"/>
</dbReference>
<evidence type="ECO:0000256" key="21">
    <source>
        <dbReference type="ARBA" id="ARBA00066216"/>
    </source>
</evidence>
<evidence type="ECO:0000313" key="27">
    <source>
        <dbReference type="Proteomes" id="UP001166674"/>
    </source>
</evidence>
<dbReference type="InterPro" id="IPR007110">
    <property type="entry name" value="Ig-like_dom"/>
</dbReference>
<dbReference type="SMART" id="SM00408">
    <property type="entry name" value="IGc2"/>
    <property type="match status" value="2"/>
</dbReference>
<evidence type="ECO:0000256" key="5">
    <source>
        <dbReference type="ARBA" id="ARBA00022553"/>
    </source>
</evidence>
<evidence type="ECO:0000256" key="1">
    <source>
        <dbReference type="ARBA" id="ARBA00004115"/>
    </source>
</evidence>
<evidence type="ECO:0000256" key="19">
    <source>
        <dbReference type="ARBA" id="ARBA00023876"/>
    </source>
</evidence>
<keyword evidence="12 23" id="KW-0472">Membrane</keyword>
<evidence type="ECO:0000256" key="13">
    <source>
        <dbReference type="ARBA" id="ARBA00023157"/>
    </source>
</evidence>
<dbReference type="FunFam" id="2.60.40.10:FF:000387">
    <property type="entry name" value="Neuroplastin b"/>
    <property type="match status" value="1"/>
</dbReference>
<feature type="signal peptide" evidence="24">
    <location>
        <begin position="1"/>
        <end position="20"/>
    </location>
</feature>
<dbReference type="PROSITE" id="PS50835">
    <property type="entry name" value="IG_LIKE"/>
    <property type="match status" value="3"/>
</dbReference>
<reference evidence="26" key="1">
    <citation type="submission" date="2020-03" db="EMBL/GenBank/DDBJ databases">
        <title>Studies in the Genomics of Life Span.</title>
        <authorList>
            <person name="Glass D."/>
        </authorList>
    </citation>
    <scope>NUCLEOTIDE SEQUENCE</scope>
    <source>
        <strain evidence="26">SUZIE</strain>
        <tissue evidence="26">Muscle</tissue>
    </source>
</reference>
<protein>
    <recommendedName>
        <fullName evidence="19">Basigin</fullName>
    </recommendedName>
</protein>
<dbReference type="GO" id="GO:0001750">
    <property type="term" value="C:photoreceptor outer segment"/>
    <property type="evidence" value="ECO:0007669"/>
    <property type="project" value="UniProtKB-SubCell"/>
</dbReference>
<keyword evidence="11" id="KW-0465">Mannose-binding</keyword>
<evidence type="ECO:0000256" key="22">
    <source>
        <dbReference type="SAM" id="MobiDB-lite"/>
    </source>
</evidence>
<comment type="subcellular location">
    <subcellularLocation>
        <location evidence="18">Basolateral cell membrane</location>
        <topology evidence="18">Single-pass type I membrane protein</topology>
    </subcellularLocation>
    <subcellularLocation>
        <location evidence="3">Cell projection</location>
        <location evidence="3">Cilium</location>
        <location evidence="3">Photoreceptor outer segment</location>
    </subcellularLocation>
    <subcellularLocation>
        <location evidence="1">Endoplasmic reticulum membrane</location>
        <topology evidence="1">Single-pass type I membrane protein</topology>
    </subcellularLocation>
    <subcellularLocation>
        <location evidence="2">Photoreceptor inner segment</location>
    </subcellularLocation>
</comment>
<accession>A0AA41N0Z1</accession>
<gene>
    <name evidence="26" type="ORF">SUZIE_164500</name>
</gene>
<evidence type="ECO:0000256" key="3">
    <source>
        <dbReference type="ARBA" id="ARBA00004504"/>
    </source>
</evidence>
<dbReference type="InterPro" id="IPR003599">
    <property type="entry name" value="Ig_sub"/>
</dbReference>
<feature type="domain" description="Ig-like" evidence="25">
    <location>
        <begin position="220"/>
        <end position="314"/>
    </location>
</feature>
<evidence type="ECO:0000256" key="23">
    <source>
        <dbReference type="SAM" id="Phobius"/>
    </source>
</evidence>
<feature type="transmembrane region" description="Helical" evidence="23">
    <location>
        <begin position="323"/>
        <end position="344"/>
    </location>
</feature>
<evidence type="ECO:0000256" key="9">
    <source>
        <dbReference type="ARBA" id="ARBA00022824"/>
    </source>
</evidence>
<keyword evidence="5" id="KW-0597">Phosphoprotein</keyword>
<proteinExistence type="predicted"/>
<evidence type="ECO:0000256" key="7">
    <source>
        <dbReference type="ARBA" id="ARBA00022729"/>
    </source>
</evidence>
<dbReference type="GO" id="GO:0001917">
    <property type="term" value="C:photoreceptor inner segment"/>
    <property type="evidence" value="ECO:0007669"/>
    <property type="project" value="UniProtKB-SubCell"/>
</dbReference>
<evidence type="ECO:0000256" key="17">
    <source>
        <dbReference type="ARBA" id="ARBA00023319"/>
    </source>
</evidence>
<feature type="domain" description="Ig-like" evidence="25">
    <location>
        <begin position="138"/>
        <end position="217"/>
    </location>
</feature>
<keyword evidence="10 23" id="KW-1133">Transmembrane helix</keyword>
<evidence type="ECO:0000256" key="4">
    <source>
        <dbReference type="ARBA" id="ARBA00022475"/>
    </source>
</evidence>
<evidence type="ECO:0000256" key="24">
    <source>
        <dbReference type="SAM" id="SignalP"/>
    </source>
</evidence>
<evidence type="ECO:0000256" key="16">
    <source>
        <dbReference type="ARBA" id="ARBA00023273"/>
    </source>
</evidence>
<dbReference type="Proteomes" id="UP001166674">
    <property type="component" value="Unassembled WGS sequence"/>
</dbReference>
<keyword evidence="13" id="KW-1015">Disulfide bond</keyword>
<keyword evidence="8" id="KW-0430">Lectin</keyword>
<comment type="subunit">
    <text evidence="21">Interacts with SLC16A6; this interaction mediates targeting to the plasma membrane.</text>
</comment>
<comment type="caution">
    <text evidence="26">The sequence shown here is derived from an EMBL/GenBank/DDBJ whole genome shotgun (WGS) entry which is preliminary data.</text>
</comment>
<keyword evidence="7 24" id="KW-0732">Signal</keyword>
<feature type="chain" id="PRO_5041430020" description="Basigin" evidence="24">
    <location>
        <begin position="21"/>
        <end position="393"/>
    </location>
</feature>
<dbReference type="FunFam" id="2.60.40.10:FF:001329">
    <property type="entry name" value="Basigin"/>
    <property type="match status" value="1"/>
</dbReference>
<dbReference type="GO" id="GO:0016323">
    <property type="term" value="C:basolateral plasma membrane"/>
    <property type="evidence" value="ECO:0007669"/>
    <property type="project" value="UniProtKB-SubCell"/>
</dbReference>
<dbReference type="SUPFAM" id="SSF48726">
    <property type="entry name" value="Immunoglobulin"/>
    <property type="match status" value="3"/>
</dbReference>
<evidence type="ECO:0000259" key="25">
    <source>
        <dbReference type="PROSITE" id="PS50835"/>
    </source>
</evidence>
<name>A0AA41N0Z1_SCICA</name>
<keyword evidence="4" id="KW-1003">Cell membrane</keyword>
<sequence>MAAALLLLGFVLLGVRGASAAAGFIKSPLSQEGWAGGRVELHCQAVGSPVPEIQWWFEGNGPNDTCSQLWDGARLDRIHIHATYHQHAASSVSIDKLTMEDEGTYECRASNDPDRNHLTRAPRVKWVRAQASVVVLEPGTISISVENVGSKTRLTCALNHSAAAVTGHQWVKGDKVLKEDTLSNLQTEFEVDMEDSSGRYFCVFLPESMGRAEITVSGPPKIKAVKKSEHANEGEAVTLVCKSDSYPPVTDWAWYKMVDSHYQVIANGSQSKFYVSSSEARSELRIQNLDMGTDPGTYVCNGTSQEGTAQAEITLRVRSRLAALWPFLGIVAEVLVLVTIIFIYEKRRKPDETLDGERQSRGPRVGGALGKAGLPTASLPLLSSLATSWHPPR</sequence>
<evidence type="ECO:0000256" key="15">
    <source>
        <dbReference type="ARBA" id="ARBA00023180"/>
    </source>
</evidence>
<keyword evidence="15" id="KW-0325">Glycoprotein</keyword>
<keyword evidence="27" id="KW-1185">Reference proteome</keyword>
<comment type="function">
    <text evidence="20">Essential for normal retinal maturation and development. Acts as a retinal cell surface receptor for NXNL1 and plays an important role in NXNL1-mediated survival of retinal cone photoreceptors. In association with glucose transporter SLC16A1/GLUT1 and NXNL1, promotes retinal cone survival by enhancing aerobic glycolysis and accelerating the entry of glucose into photoreceptors.</text>
</comment>
<dbReference type="InterPro" id="IPR003598">
    <property type="entry name" value="Ig_sub2"/>
</dbReference>
<evidence type="ECO:0000256" key="20">
    <source>
        <dbReference type="ARBA" id="ARBA00058336"/>
    </source>
</evidence>
<evidence type="ECO:0000256" key="6">
    <source>
        <dbReference type="ARBA" id="ARBA00022692"/>
    </source>
</evidence>
<dbReference type="Gene3D" id="2.60.40.10">
    <property type="entry name" value="Immunoglobulins"/>
    <property type="match status" value="3"/>
</dbReference>
<dbReference type="SMART" id="SM00409">
    <property type="entry name" value="IG"/>
    <property type="match status" value="3"/>
</dbReference>
<dbReference type="AlphaFoldDB" id="A0AA41N0Z1"/>
<organism evidence="26 27">
    <name type="scientific">Sciurus carolinensis</name>
    <name type="common">Eastern gray squirrel</name>
    <dbReference type="NCBI Taxonomy" id="30640"/>
    <lineage>
        <taxon>Eukaryota</taxon>
        <taxon>Metazoa</taxon>
        <taxon>Chordata</taxon>
        <taxon>Craniata</taxon>
        <taxon>Vertebrata</taxon>
        <taxon>Euteleostomi</taxon>
        <taxon>Mammalia</taxon>
        <taxon>Eutheria</taxon>
        <taxon>Euarchontoglires</taxon>
        <taxon>Glires</taxon>
        <taxon>Rodentia</taxon>
        <taxon>Sciuromorpha</taxon>
        <taxon>Sciuridae</taxon>
        <taxon>Sciurinae</taxon>
        <taxon>Sciurini</taxon>
        <taxon>Sciurus</taxon>
    </lineage>
</organism>
<keyword evidence="9" id="KW-0256">Endoplasmic reticulum</keyword>
<evidence type="ECO:0000256" key="18">
    <source>
        <dbReference type="ARBA" id="ARBA00023768"/>
    </source>
</evidence>
<feature type="region of interest" description="Disordered" evidence="22">
    <location>
        <begin position="352"/>
        <end position="375"/>
    </location>
</feature>
<keyword evidence="14" id="KW-0675">Receptor</keyword>
<evidence type="ECO:0000256" key="8">
    <source>
        <dbReference type="ARBA" id="ARBA00022734"/>
    </source>
</evidence>
<evidence type="ECO:0000256" key="14">
    <source>
        <dbReference type="ARBA" id="ARBA00023170"/>
    </source>
</evidence>
<dbReference type="PANTHER" id="PTHR10075:SF107">
    <property type="entry name" value="BASIGIN"/>
    <property type="match status" value="1"/>
</dbReference>
<evidence type="ECO:0000256" key="2">
    <source>
        <dbReference type="ARBA" id="ARBA00004437"/>
    </source>
</evidence>
<dbReference type="InterPro" id="IPR013783">
    <property type="entry name" value="Ig-like_fold"/>
</dbReference>